<dbReference type="EMBL" id="JASNWA010000007">
    <property type="protein sequence ID" value="KAK3172979.1"/>
    <property type="molecule type" value="Genomic_DNA"/>
</dbReference>
<comment type="caution">
    <text evidence="1">The sequence shown here is derived from an EMBL/GenBank/DDBJ whole genome shotgun (WGS) entry which is preliminary data.</text>
</comment>
<gene>
    <name evidence="1" type="ORF">OEA41_006307</name>
</gene>
<evidence type="ECO:0000313" key="1">
    <source>
        <dbReference type="EMBL" id="KAK3172979.1"/>
    </source>
</evidence>
<dbReference type="Proteomes" id="UP001276659">
    <property type="component" value="Unassembled WGS sequence"/>
</dbReference>
<sequence length="169" mass="19267">MDMWAAVPSQKANLNANILFQMLGEMGASVRYLTAARLNQELLFLTMELQISMSGPETGVWNDEMFHCLESLRGQNLNIQNLRVQKNRGPTTLSLTGQTLSQILGGLRHLSLNCQIPHAPNLSLRSLSQTPYQPTDHYQTQLQGSIHCYCEHLLRQEGKKYQLRRAQMW</sequence>
<proteinExistence type="predicted"/>
<accession>A0AAD9Z7D6</accession>
<keyword evidence="2" id="KW-1185">Reference proteome</keyword>
<reference evidence="1" key="1">
    <citation type="submission" date="2022-11" db="EMBL/GenBank/DDBJ databases">
        <title>Chromosomal genome sequence assembly and mating type (MAT) locus characterization of the leprose asexual lichenized fungus Lepraria neglecta (Nyl.) Erichsen.</title>
        <authorList>
            <person name="Allen J.L."/>
            <person name="Pfeffer B."/>
        </authorList>
    </citation>
    <scope>NUCLEOTIDE SEQUENCE</scope>
    <source>
        <strain evidence="1">Allen 5258</strain>
    </source>
</reference>
<dbReference type="AlphaFoldDB" id="A0AAD9Z7D6"/>
<protein>
    <submittedName>
        <fullName evidence="1">Uncharacterized protein</fullName>
    </submittedName>
</protein>
<name>A0AAD9Z7D6_9LECA</name>
<organism evidence="1 2">
    <name type="scientific">Lepraria neglecta</name>
    <dbReference type="NCBI Taxonomy" id="209136"/>
    <lineage>
        <taxon>Eukaryota</taxon>
        <taxon>Fungi</taxon>
        <taxon>Dikarya</taxon>
        <taxon>Ascomycota</taxon>
        <taxon>Pezizomycotina</taxon>
        <taxon>Lecanoromycetes</taxon>
        <taxon>OSLEUM clade</taxon>
        <taxon>Lecanoromycetidae</taxon>
        <taxon>Lecanorales</taxon>
        <taxon>Lecanorineae</taxon>
        <taxon>Stereocaulaceae</taxon>
        <taxon>Lepraria</taxon>
    </lineage>
</organism>
<evidence type="ECO:0000313" key="2">
    <source>
        <dbReference type="Proteomes" id="UP001276659"/>
    </source>
</evidence>